<name>A0A397UW95_9GLOM</name>
<evidence type="ECO:0000256" key="1">
    <source>
        <dbReference type="SAM" id="Coils"/>
    </source>
</evidence>
<keyword evidence="3" id="KW-1185">Reference proteome</keyword>
<keyword evidence="1" id="KW-0175">Coiled coil</keyword>
<gene>
    <name evidence="2" type="ORF">C2G38_2202495</name>
</gene>
<evidence type="ECO:0000313" key="3">
    <source>
        <dbReference type="Proteomes" id="UP000266673"/>
    </source>
</evidence>
<evidence type="ECO:0000313" key="2">
    <source>
        <dbReference type="EMBL" id="RIB11803.1"/>
    </source>
</evidence>
<dbReference type="STRING" id="44941.A0A397UW95"/>
<dbReference type="Proteomes" id="UP000266673">
    <property type="component" value="Unassembled WGS sequence"/>
</dbReference>
<dbReference type="Gene3D" id="1.10.510.10">
    <property type="entry name" value="Transferase(Phosphotransferase) domain 1"/>
    <property type="match status" value="1"/>
</dbReference>
<organism evidence="2 3">
    <name type="scientific">Gigaspora rosea</name>
    <dbReference type="NCBI Taxonomy" id="44941"/>
    <lineage>
        <taxon>Eukaryota</taxon>
        <taxon>Fungi</taxon>
        <taxon>Fungi incertae sedis</taxon>
        <taxon>Mucoromycota</taxon>
        <taxon>Glomeromycotina</taxon>
        <taxon>Glomeromycetes</taxon>
        <taxon>Diversisporales</taxon>
        <taxon>Gigasporaceae</taxon>
        <taxon>Gigaspora</taxon>
    </lineage>
</organism>
<sequence>MIEVFTEYPPYHDISHNEDVATHICLDTEPQNRPTAKELANRLNQFFNDLKDKRTELSKQIKNIKDINKSFLTYNQVKYQTHPQAIYTSQLLNFSKLPKPANQPSQRIEVPNGK</sequence>
<feature type="coiled-coil region" evidence="1">
    <location>
        <begin position="36"/>
        <end position="67"/>
    </location>
</feature>
<accession>A0A397UW95</accession>
<comment type="caution">
    <text evidence="2">The sequence shown here is derived from an EMBL/GenBank/DDBJ whole genome shotgun (WGS) entry which is preliminary data.</text>
</comment>
<dbReference type="EMBL" id="QKWP01001094">
    <property type="protein sequence ID" value="RIB11803.1"/>
    <property type="molecule type" value="Genomic_DNA"/>
</dbReference>
<dbReference type="AlphaFoldDB" id="A0A397UW95"/>
<evidence type="ECO:0008006" key="4">
    <source>
        <dbReference type="Google" id="ProtNLM"/>
    </source>
</evidence>
<protein>
    <recommendedName>
        <fullName evidence="4">Protein kinase domain-containing protein</fullName>
    </recommendedName>
</protein>
<reference evidence="2 3" key="1">
    <citation type="submission" date="2018-06" db="EMBL/GenBank/DDBJ databases">
        <title>Comparative genomics reveals the genomic features of Rhizophagus irregularis, R. cerebriforme, R. diaphanum and Gigaspora rosea, and their symbiotic lifestyle signature.</title>
        <authorList>
            <person name="Morin E."/>
            <person name="San Clemente H."/>
            <person name="Chen E.C.H."/>
            <person name="De La Providencia I."/>
            <person name="Hainaut M."/>
            <person name="Kuo A."/>
            <person name="Kohler A."/>
            <person name="Murat C."/>
            <person name="Tang N."/>
            <person name="Roy S."/>
            <person name="Loubradou J."/>
            <person name="Henrissat B."/>
            <person name="Grigoriev I.V."/>
            <person name="Corradi N."/>
            <person name="Roux C."/>
            <person name="Martin F.M."/>
        </authorList>
    </citation>
    <scope>NUCLEOTIDE SEQUENCE [LARGE SCALE GENOMIC DNA]</scope>
    <source>
        <strain evidence="2 3">DAOM 194757</strain>
    </source>
</reference>
<proteinExistence type="predicted"/>
<dbReference type="OrthoDB" id="2374027at2759"/>